<name>A0AAD5TV93_9FUNG</name>
<feature type="non-terminal residue" evidence="3">
    <location>
        <position position="81"/>
    </location>
</feature>
<evidence type="ECO:0000313" key="3">
    <source>
        <dbReference type="EMBL" id="KAJ3201960.1"/>
    </source>
</evidence>
<reference evidence="3" key="1">
    <citation type="submission" date="2020-05" db="EMBL/GenBank/DDBJ databases">
        <title>Phylogenomic resolution of chytrid fungi.</title>
        <authorList>
            <person name="Stajich J.E."/>
            <person name="Amses K."/>
            <person name="Simmons R."/>
            <person name="Seto K."/>
            <person name="Myers J."/>
            <person name="Bonds A."/>
            <person name="Quandt C.A."/>
            <person name="Barry K."/>
            <person name="Liu P."/>
            <person name="Grigoriev I."/>
            <person name="Longcore J.E."/>
            <person name="James T.Y."/>
        </authorList>
    </citation>
    <scope>NUCLEOTIDE SEQUENCE</scope>
    <source>
        <strain evidence="3">JEL0476</strain>
    </source>
</reference>
<feature type="coiled-coil region" evidence="1">
    <location>
        <begin position="35"/>
        <end position="76"/>
    </location>
</feature>
<evidence type="ECO:0000256" key="2">
    <source>
        <dbReference type="SAM" id="MobiDB-lite"/>
    </source>
</evidence>
<accession>A0AAD5TV93</accession>
<evidence type="ECO:0000313" key="4">
    <source>
        <dbReference type="Proteomes" id="UP001211065"/>
    </source>
</evidence>
<dbReference type="AlphaFoldDB" id="A0AAD5TV93"/>
<organism evidence="3 4">
    <name type="scientific">Clydaea vesicula</name>
    <dbReference type="NCBI Taxonomy" id="447962"/>
    <lineage>
        <taxon>Eukaryota</taxon>
        <taxon>Fungi</taxon>
        <taxon>Fungi incertae sedis</taxon>
        <taxon>Chytridiomycota</taxon>
        <taxon>Chytridiomycota incertae sedis</taxon>
        <taxon>Chytridiomycetes</taxon>
        <taxon>Lobulomycetales</taxon>
        <taxon>Lobulomycetaceae</taxon>
        <taxon>Clydaea</taxon>
    </lineage>
</organism>
<dbReference type="Proteomes" id="UP001211065">
    <property type="component" value="Unassembled WGS sequence"/>
</dbReference>
<evidence type="ECO:0000256" key="1">
    <source>
        <dbReference type="SAM" id="Coils"/>
    </source>
</evidence>
<keyword evidence="4" id="KW-1185">Reference proteome</keyword>
<keyword evidence="1" id="KW-0175">Coiled coil</keyword>
<feature type="region of interest" description="Disordered" evidence="2">
    <location>
        <begin position="1"/>
        <end position="31"/>
    </location>
</feature>
<sequence>MNWLKNSESKENFSRGRSGMDSVGISDSDHWKKEKNQLVQKINLLESSNNALKRKEDEFKKELQDAKLKCNRKEEEARQLE</sequence>
<comment type="caution">
    <text evidence="3">The sequence shown here is derived from an EMBL/GenBank/DDBJ whole genome shotgun (WGS) entry which is preliminary data.</text>
</comment>
<dbReference type="EMBL" id="JADGJW010001644">
    <property type="protein sequence ID" value="KAJ3201960.1"/>
    <property type="molecule type" value="Genomic_DNA"/>
</dbReference>
<proteinExistence type="predicted"/>
<protein>
    <submittedName>
        <fullName evidence="3">Uncharacterized protein</fullName>
    </submittedName>
</protein>
<gene>
    <name evidence="3" type="ORF">HK099_002043</name>
</gene>